<dbReference type="Proteomes" id="UP001050808">
    <property type="component" value="Unassembled WGS sequence"/>
</dbReference>
<keyword evidence="3" id="KW-1185">Reference proteome</keyword>
<organism evidence="2 3">
    <name type="scientific">Streptomyces violascens</name>
    <dbReference type="NCBI Taxonomy" id="67381"/>
    <lineage>
        <taxon>Bacteria</taxon>
        <taxon>Bacillati</taxon>
        <taxon>Actinomycetota</taxon>
        <taxon>Actinomycetes</taxon>
        <taxon>Kitasatosporales</taxon>
        <taxon>Streptomycetaceae</taxon>
        <taxon>Streptomyces</taxon>
    </lineage>
</organism>
<comment type="caution">
    <text evidence="2">The sequence shown here is derived from an EMBL/GenBank/DDBJ whole genome shotgun (WGS) entry which is preliminary data.</text>
</comment>
<evidence type="ECO:0000313" key="2">
    <source>
        <dbReference type="EMBL" id="GHI37029.1"/>
    </source>
</evidence>
<name>A0ABQ3QIG5_9ACTN</name>
<sequence length="75" mass="8033">MPRVAASLGFSGSLSITRNRYSKGHCMKSFARDGDSDVGCCAAAAPPVLVLMTQTLRPATDSERNTIDDRRPHPA</sequence>
<evidence type="ECO:0000313" key="3">
    <source>
        <dbReference type="Proteomes" id="UP001050808"/>
    </source>
</evidence>
<evidence type="ECO:0000256" key="1">
    <source>
        <dbReference type="SAM" id="MobiDB-lite"/>
    </source>
</evidence>
<dbReference type="EMBL" id="BNDY01000002">
    <property type="protein sequence ID" value="GHI37029.1"/>
    <property type="molecule type" value="Genomic_DNA"/>
</dbReference>
<feature type="compositionally biased region" description="Basic and acidic residues" evidence="1">
    <location>
        <begin position="60"/>
        <end position="75"/>
    </location>
</feature>
<accession>A0ABQ3QIG5</accession>
<proteinExistence type="predicted"/>
<reference evidence="2" key="1">
    <citation type="submission" date="2024-05" db="EMBL/GenBank/DDBJ databases">
        <title>Whole genome shotgun sequence of Streptomyces violascens NBRC 12920.</title>
        <authorList>
            <person name="Komaki H."/>
            <person name="Tamura T."/>
        </authorList>
    </citation>
    <scope>NUCLEOTIDE SEQUENCE</scope>
    <source>
        <strain evidence="2">NBRC 12920</strain>
    </source>
</reference>
<gene>
    <name evidence="2" type="ORF">Sviol_14370</name>
</gene>
<feature type="region of interest" description="Disordered" evidence="1">
    <location>
        <begin position="55"/>
        <end position="75"/>
    </location>
</feature>
<protein>
    <submittedName>
        <fullName evidence="2">Uncharacterized protein</fullName>
    </submittedName>
</protein>